<dbReference type="PATRIC" id="fig|1705561.3.peg.521"/>
<keyword evidence="2 4" id="KW-0472">Membrane</keyword>
<dbReference type="GO" id="GO:0009847">
    <property type="term" value="P:spore germination"/>
    <property type="evidence" value="ECO:0007669"/>
    <property type="project" value="InterPro"/>
</dbReference>
<evidence type="ECO:0000256" key="1">
    <source>
        <dbReference type="ARBA" id="ARBA00005278"/>
    </source>
</evidence>
<evidence type="ECO:0000256" key="3">
    <source>
        <dbReference type="SAM" id="MobiDB-lite"/>
    </source>
</evidence>
<organism evidence="5 6">
    <name type="scientific">Paenibacillus xylanivorans</name>
    <dbReference type="NCBI Taxonomy" id="1705561"/>
    <lineage>
        <taxon>Bacteria</taxon>
        <taxon>Bacillati</taxon>
        <taxon>Bacillota</taxon>
        <taxon>Bacilli</taxon>
        <taxon>Bacillales</taxon>
        <taxon>Paenibacillaceae</taxon>
        <taxon>Paenibacillus</taxon>
    </lineage>
</organism>
<evidence type="ECO:0000313" key="5">
    <source>
        <dbReference type="EMBL" id="KOY17487.1"/>
    </source>
</evidence>
<comment type="caution">
    <text evidence="5">The sequence shown here is derived from an EMBL/GenBank/DDBJ whole genome shotgun (WGS) entry which is preliminary data.</text>
</comment>
<keyword evidence="6" id="KW-1185">Reference proteome</keyword>
<dbReference type="PANTHER" id="PTHR22550">
    <property type="entry name" value="SPORE GERMINATION PROTEIN"/>
    <property type="match status" value="1"/>
</dbReference>
<keyword evidence="4" id="KW-1133">Transmembrane helix</keyword>
<protein>
    <submittedName>
        <fullName evidence="5">Spore gernimation protein GerA</fullName>
    </submittedName>
</protein>
<dbReference type="Pfam" id="PF03323">
    <property type="entry name" value="GerA"/>
    <property type="match status" value="1"/>
</dbReference>
<comment type="similarity">
    <text evidence="1">Belongs to the GerABKA family.</text>
</comment>
<feature type="transmembrane region" description="Helical" evidence="4">
    <location>
        <begin position="414"/>
        <end position="437"/>
    </location>
</feature>
<feature type="transmembrane region" description="Helical" evidence="4">
    <location>
        <begin position="286"/>
        <end position="308"/>
    </location>
</feature>
<dbReference type="RefSeq" id="WP_053779612.1">
    <property type="nucleotide sequence ID" value="NZ_LITU01000036.1"/>
</dbReference>
<feature type="transmembrane region" description="Helical" evidence="4">
    <location>
        <begin position="358"/>
        <end position="377"/>
    </location>
</feature>
<accession>A0A0N0C5N8</accession>
<feature type="transmembrane region" description="Helical" evidence="4">
    <location>
        <begin position="383"/>
        <end position="402"/>
    </location>
</feature>
<evidence type="ECO:0000256" key="2">
    <source>
        <dbReference type="ARBA" id="ARBA00023136"/>
    </source>
</evidence>
<dbReference type="PANTHER" id="PTHR22550:SF5">
    <property type="entry name" value="LEUCINE ZIPPER PROTEIN 4"/>
    <property type="match status" value="1"/>
</dbReference>
<dbReference type="AlphaFoldDB" id="A0A0N0C5N8"/>
<gene>
    <name evidence="5" type="ORF">AMS66_04265</name>
</gene>
<dbReference type="OrthoDB" id="1726708at2"/>
<sequence length="489" mass="53674">MEHQTIDTTSHETLLASFEEQFNPCADVVIQTFPAKDETDMSVIMLYCDGLVDGKQINQFIIPRLEQHSLLIEEAHPKELGLTLNPVEDLTDVENLNLLIFSGQLLLIFGNGDQSCSLDIASIPGRNPEESAIESSIKGPRDGFTEELSVNIALVRKRMKTSSMCYEKYVKGGRTQTAIGLLYVKDIINPDILEEARQNLDKIEIDGILGTSIMERAIMGGIRSIFPLTDNTERPDYVVDSLLNGRFVVLIEGSPVAIIAPTTLFNQLKSPEDESTPFFIVTFERILRISGLLIACFFPAFYIGLTSFNVEQIPLPFLATISGTRMGLPMPVTLEAFLMIFMFELFNEAGRRLPRALGQTVSVVGGLIIGDAAIRAGITSPTIIVTVAISVISSYILVNTVLSGATAQVRLGMLVLSSTLGLFGFMLGLFGLLVHLVSLECYGVSYLSPVSPYIPGDFTQAVSMPPSMKRTKRPAVLHTQDSTRQRKRS</sequence>
<feature type="region of interest" description="Disordered" evidence="3">
    <location>
        <begin position="464"/>
        <end position="489"/>
    </location>
</feature>
<dbReference type="PIRSF" id="PIRSF005690">
    <property type="entry name" value="GerBA"/>
    <property type="match status" value="1"/>
</dbReference>
<proteinExistence type="inferred from homology"/>
<feature type="transmembrane region" description="Helical" evidence="4">
    <location>
        <begin position="328"/>
        <end position="346"/>
    </location>
</feature>
<evidence type="ECO:0000256" key="4">
    <source>
        <dbReference type="SAM" id="Phobius"/>
    </source>
</evidence>
<dbReference type="EMBL" id="LITU01000036">
    <property type="protein sequence ID" value="KOY17487.1"/>
    <property type="molecule type" value="Genomic_DNA"/>
</dbReference>
<dbReference type="GO" id="GO:0016020">
    <property type="term" value="C:membrane"/>
    <property type="evidence" value="ECO:0007669"/>
    <property type="project" value="InterPro"/>
</dbReference>
<dbReference type="InterPro" id="IPR050768">
    <property type="entry name" value="UPF0353/GerABKA_families"/>
</dbReference>
<name>A0A0N0C5N8_9BACL</name>
<dbReference type="Proteomes" id="UP000037688">
    <property type="component" value="Unassembled WGS sequence"/>
</dbReference>
<evidence type="ECO:0000313" key="6">
    <source>
        <dbReference type="Proteomes" id="UP000037688"/>
    </source>
</evidence>
<reference evidence="5 6" key="1">
    <citation type="submission" date="2015-08" db="EMBL/GenBank/DDBJ databases">
        <title>Draft genome sequence of cellulolytic and xylanolytic Paenibacillus sp. A59, isolated from a decaying forest soil from Patagonia, Argentina.</title>
        <authorList>
            <person name="Ghio S."/>
            <person name="Caceres A.M."/>
            <person name="Talia P."/>
            <person name="Grasso D."/>
            <person name="Campos E."/>
        </authorList>
    </citation>
    <scope>NUCLEOTIDE SEQUENCE [LARGE SCALE GENOMIC DNA]</scope>
    <source>
        <strain evidence="5 6">A59</strain>
    </source>
</reference>
<keyword evidence="4" id="KW-0812">Transmembrane</keyword>
<dbReference type="InterPro" id="IPR004995">
    <property type="entry name" value="Spore_Ger"/>
</dbReference>